<reference evidence="3 4" key="1">
    <citation type="submission" date="2019-03" db="EMBL/GenBank/DDBJ databases">
        <title>Genomics of glacier-inhabiting Cryobacterium strains.</title>
        <authorList>
            <person name="Liu Q."/>
            <person name="Xin Y.-H."/>
        </authorList>
    </citation>
    <scope>NUCLEOTIDE SEQUENCE [LARGE SCALE GENOMIC DNA]</scope>
    <source>
        <strain evidence="3 4">TMT2-48-2</strain>
    </source>
</reference>
<keyword evidence="2" id="KW-0812">Transmembrane</keyword>
<feature type="transmembrane region" description="Helical" evidence="2">
    <location>
        <begin position="7"/>
        <end position="23"/>
    </location>
</feature>
<proteinExistence type="predicted"/>
<evidence type="ECO:0000313" key="3">
    <source>
        <dbReference type="EMBL" id="TFC78682.1"/>
    </source>
</evidence>
<sequence length="187" mass="18850">MIQISRLWCAFAAIGAGTIHLAVGASAPVLLSVILVGLGVAELGWGVATLVRGRYPMPNQALVGALLPLVVWAAAAGLRSTSAVPADVTVLPVFPMTVATLFSLFVAGSLALTRRGAGRREGVSAAAVEPAPQSWRFLAALTLGGVLVSGLTTPALAATDAGTQAVPHGSHSDSGPAVLPEEPQSHH</sequence>
<feature type="transmembrane region" description="Helical" evidence="2">
    <location>
        <begin position="29"/>
        <end position="48"/>
    </location>
</feature>
<feature type="region of interest" description="Disordered" evidence="1">
    <location>
        <begin position="161"/>
        <end position="187"/>
    </location>
</feature>
<name>A0A4R8XKT6_9MICO</name>
<accession>A0A4R8XKT6</accession>
<feature type="transmembrane region" description="Helical" evidence="2">
    <location>
        <begin position="60"/>
        <end position="78"/>
    </location>
</feature>
<dbReference type="AlphaFoldDB" id="A0A4R8XKT6"/>
<dbReference type="Proteomes" id="UP000298433">
    <property type="component" value="Unassembled WGS sequence"/>
</dbReference>
<evidence type="ECO:0000256" key="1">
    <source>
        <dbReference type="SAM" id="MobiDB-lite"/>
    </source>
</evidence>
<evidence type="ECO:0000256" key="2">
    <source>
        <dbReference type="SAM" id="Phobius"/>
    </source>
</evidence>
<gene>
    <name evidence="3" type="ORF">E3T23_11485</name>
</gene>
<keyword evidence="2" id="KW-0472">Membrane</keyword>
<keyword evidence="2" id="KW-1133">Transmembrane helix</keyword>
<dbReference type="OrthoDB" id="5124600at2"/>
<organism evidence="3 4">
    <name type="scientific">Cryobacterium cheniae</name>
    <dbReference type="NCBI Taxonomy" id="1259262"/>
    <lineage>
        <taxon>Bacteria</taxon>
        <taxon>Bacillati</taxon>
        <taxon>Actinomycetota</taxon>
        <taxon>Actinomycetes</taxon>
        <taxon>Micrococcales</taxon>
        <taxon>Microbacteriaceae</taxon>
        <taxon>Cryobacterium</taxon>
    </lineage>
</organism>
<feature type="transmembrane region" description="Helical" evidence="2">
    <location>
        <begin position="90"/>
        <end position="112"/>
    </location>
</feature>
<evidence type="ECO:0000313" key="4">
    <source>
        <dbReference type="Proteomes" id="UP000298433"/>
    </source>
</evidence>
<dbReference type="EMBL" id="SOGN01000048">
    <property type="protein sequence ID" value="TFC78682.1"/>
    <property type="molecule type" value="Genomic_DNA"/>
</dbReference>
<protein>
    <submittedName>
        <fullName evidence="3">Uncharacterized protein</fullName>
    </submittedName>
</protein>
<keyword evidence="4" id="KW-1185">Reference proteome</keyword>
<comment type="caution">
    <text evidence="3">The sequence shown here is derived from an EMBL/GenBank/DDBJ whole genome shotgun (WGS) entry which is preliminary data.</text>
</comment>
<dbReference type="RefSeq" id="WP_134370515.1">
    <property type="nucleotide sequence ID" value="NZ_SOGN01000048.1"/>
</dbReference>